<proteinExistence type="predicted"/>
<evidence type="ECO:0000259" key="8">
    <source>
        <dbReference type="PROSITE" id="PS51390"/>
    </source>
</evidence>
<evidence type="ECO:0000259" key="7">
    <source>
        <dbReference type="PROSITE" id="PS50923"/>
    </source>
</evidence>
<feature type="disulfide bond" evidence="5">
    <location>
        <begin position="345"/>
        <end position="372"/>
    </location>
</feature>
<dbReference type="GO" id="GO:0030414">
    <property type="term" value="F:peptidase inhibitor activity"/>
    <property type="evidence" value="ECO:0007669"/>
    <property type="project" value="InterPro"/>
</dbReference>
<name>A0A183I0Z3_9BILA</name>
<sequence>MISSMVTVSSLLLLSLMDLIYCTPTTICPDISASNRPNYCKKACTRDEQCKKNKKRCLCDGPCGLSCVNPSITCHPLVDLPNGFIRTPGDFLFGSNAEYGCNEGYVLVGPSQRRCQANREWSGTKPECRLLKKCGAPPEIPYAQHDGNSYSGQYELETEVHYNCVPGYHRYNNKGITIAKCLLNREKAAQWFGPDLRCRARSCPDLGNIMNGMRKGELFYYPHTVEIVCLPGYQLIGSSTLHCLSNGQWSAQLPHCKPSECKRPSDPLHGKVLGSSLTYQSRVTYSCKTGYRLVGQVQRICLAEGVWAGNEPTCEEIRCPPLPQLHNGYIEGDDTHFGAIIVFRCLEGMNHIGAPYAKCEDDARWSHPMPICLSGCRIPEIKDGHVVNHMPSQLALHGERLRVECVPKHEIAEVEATMVCRNGTWSHIPNCIPVRCKSWPPRLPNAKVVFTKSSHGAFARYECNEGYRPSGVHNTVKCLYGKWSSEGEPFSCLPVLCEHPLKTFGVLEGGQIMLEGQMGAYDYAQYISEVEEGRSISFQCKKGFVLLGSPKLLLPNNPFFWATCVNGNWMPRKKPKCVSQTHPMVEGQIAWMRRRRSVECELIVDDYRRKIIVTKGNNNPTEIMVICSEGFHFENAQADGIISCKNGRWTPEVPKCIPGKYNCRIPIRNHVFFLDIRSERILQSDDLIQHGSGARMICLRGYELQGNDKFECNRGMFIQQIGHCRPKHCKLEESESNKYSSNKTELHHNEEIDMICETDVIRLKCRFGEIHPKLGCTDDDSLLTSCRRPNDDQPFIAYRTTNISGRSVRLDMSVQQATFPKNTIIQYICVNNETIDKANAIECRNGEWFTRLLPCIKASAAPFVTQSDGMCNMPNLASSYKILNIKNSHLSTKSRFARGTNLKLGCAVGFLIEEDRTMEMRCRRGKWITAGMLHCYSDVQSCEYRMNERSHLIAFSAKHRQQITFNQRFADGTELIFSCQEFGMHQFMGNAIIRCRGGTWVPKIPRCIALDPLNENDSAPPINLELGRSLHTITPQGYLMVNISTTLRLQCLFPRRKGQPRWEVSTTYRKYPQSWVEIDLPGKPSIDAYELIVTAARPEDGGFFHCILPSGHRNTVKIIVNDQKCVPLTNSTNLQIFYTSSHLYIGTVAQFSCESGFYVDGPRSSTCLNSGKWSHTLPKCRALQCPPLVIVDSEMKVVVTTFRAGGVARFSCSLTHFLDGNRTLKCLPHGEWSGIVPQCKSVKCQTPKVPRNGAIVGEVKDKYNVREVVVFECRRGYMLTGTDYSVCQANGNWTFVDVKCIPVCRFPGKPEQGDSTSPAKAYYLVGEKVVYYCTSTEYRLDSENVLECISSGKWSQKVPKCVSVEKSYINKQKI</sequence>
<protein>
    <submittedName>
        <fullName evidence="11">Locomotion-related protein Hikaru genki</fullName>
    </submittedName>
</protein>
<dbReference type="SUPFAM" id="SSF57535">
    <property type="entry name" value="Complement control module/SCR domain"/>
    <property type="match status" value="13"/>
</dbReference>
<feature type="domain" description="Sushi" evidence="7">
    <location>
        <begin position="317"/>
        <end position="374"/>
    </location>
</feature>
<dbReference type="Pfam" id="PF00084">
    <property type="entry name" value="Sushi"/>
    <property type="match status" value="10"/>
</dbReference>
<feature type="domain" description="Sushi" evidence="7">
    <location>
        <begin position="1123"/>
        <end position="1182"/>
    </location>
</feature>
<keyword evidence="6" id="KW-0732">Signal</keyword>
<evidence type="ECO:0000256" key="3">
    <source>
        <dbReference type="ARBA" id="ARBA00023157"/>
    </source>
</evidence>
<dbReference type="InterPro" id="IPR000436">
    <property type="entry name" value="Sushi_SCR_CCP_dom"/>
</dbReference>
<evidence type="ECO:0000313" key="10">
    <source>
        <dbReference type="Proteomes" id="UP000267606"/>
    </source>
</evidence>
<feature type="domain" description="Sushi" evidence="7">
    <location>
        <begin position="1242"/>
        <end position="1306"/>
    </location>
</feature>
<dbReference type="InterPro" id="IPR008197">
    <property type="entry name" value="WAP_dom"/>
</dbReference>
<feature type="domain" description="Sushi" evidence="7">
    <location>
        <begin position="1183"/>
        <end position="1241"/>
    </location>
</feature>
<dbReference type="CDD" id="cd00033">
    <property type="entry name" value="CCP"/>
    <property type="match status" value="10"/>
</dbReference>
<feature type="domain" description="Sushi" evidence="7">
    <location>
        <begin position="65"/>
        <end position="130"/>
    </location>
</feature>
<dbReference type="PROSITE" id="PS51390">
    <property type="entry name" value="WAP"/>
    <property type="match status" value="1"/>
</dbReference>
<gene>
    <name evidence="9" type="ORF">OFLC_LOCUS13405</name>
</gene>
<feature type="domain" description="Sushi" evidence="7">
    <location>
        <begin position="495"/>
        <end position="579"/>
    </location>
</feature>
<comment type="caution">
    <text evidence="5">Lacks conserved residue(s) required for the propagation of feature annotation.</text>
</comment>
<feature type="domain" description="Sushi" evidence="7">
    <location>
        <begin position="940"/>
        <end position="1009"/>
    </location>
</feature>
<evidence type="ECO:0000256" key="6">
    <source>
        <dbReference type="SAM" id="SignalP"/>
    </source>
</evidence>
<feature type="domain" description="Sushi" evidence="7">
    <location>
        <begin position="132"/>
        <end position="200"/>
    </location>
</feature>
<feature type="disulfide bond" evidence="5">
    <location>
        <begin position="1153"/>
        <end position="1180"/>
    </location>
</feature>
<keyword evidence="1 5" id="KW-0768">Sushi</keyword>
<feature type="disulfide bond" evidence="5">
    <location>
        <begin position="101"/>
        <end position="128"/>
    </location>
</feature>
<feature type="signal peptide" evidence="6">
    <location>
        <begin position="1"/>
        <end position="22"/>
    </location>
</feature>
<dbReference type="PANTHER" id="PTHR19325">
    <property type="entry name" value="COMPLEMENT COMPONENT-RELATED SUSHI DOMAIN-CONTAINING"/>
    <property type="match status" value="1"/>
</dbReference>
<keyword evidence="3 5" id="KW-1015">Disulfide bond</keyword>
<feature type="domain" description="Sushi" evidence="7">
    <location>
        <begin position="598"/>
        <end position="658"/>
    </location>
</feature>
<keyword evidence="10" id="KW-1185">Reference proteome</keyword>
<dbReference type="WBParaSite" id="OFLC_0001340601-mRNA-1">
    <property type="protein sequence ID" value="OFLC_0001340601-mRNA-1"/>
    <property type="gene ID" value="OFLC_0001340601"/>
</dbReference>
<evidence type="ECO:0000256" key="5">
    <source>
        <dbReference type="PROSITE-ProRule" id="PRU00302"/>
    </source>
</evidence>
<dbReference type="EMBL" id="UZAJ01040183">
    <property type="protein sequence ID" value="VDP13669.1"/>
    <property type="molecule type" value="Genomic_DNA"/>
</dbReference>
<keyword evidence="2" id="KW-0677">Repeat</keyword>
<keyword evidence="4" id="KW-0325">Glycoprotein</keyword>
<feature type="chain" id="PRO_5044552720" evidence="6">
    <location>
        <begin position="23"/>
        <end position="1374"/>
    </location>
</feature>
<dbReference type="PROSITE" id="PS50923">
    <property type="entry name" value="SUSHI"/>
    <property type="match status" value="13"/>
</dbReference>
<feature type="disulfide bond" evidence="5">
    <location>
        <begin position="1244"/>
        <end position="1287"/>
    </location>
</feature>
<feature type="disulfide bond" evidence="5">
    <location>
        <begin position="229"/>
        <end position="256"/>
    </location>
</feature>
<evidence type="ECO:0000313" key="11">
    <source>
        <dbReference type="WBParaSite" id="OFLC_0001340601-mRNA-1"/>
    </source>
</evidence>
<evidence type="ECO:0000256" key="4">
    <source>
        <dbReference type="ARBA" id="ARBA00023180"/>
    </source>
</evidence>
<dbReference type="SMART" id="SM00032">
    <property type="entry name" value="CCP"/>
    <property type="match status" value="17"/>
</dbReference>
<dbReference type="GO" id="GO:0005576">
    <property type="term" value="C:extracellular region"/>
    <property type="evidence" value="ECO:0007669"/>
    <property type="project" value="InterPro"/>
</dbReference>
<feature type="domain" description="Sushi" evidence="7">
    <location>
        <begin position="259"/>
        <end position="316"/>
    </location>
</feature>
<evidence type="ECO:0000256" key="1">
    <source>
        <dbReference type="ARBA" id="ARBA00022659"/>
    </source>
</evidence>
<feature type="disulfide bond" evidence="5">
    <location>
        <begin position="287"/>
        <end position="314"/>
    </location>
</feature>
<dbReference type="STRING" id="387005.A0A183I0Z3"/>
<dbReference type="InterPro" id="IPR050350">
    <property type="entry name" value="Compl-Cell_Adhes-Reg"/>
</dbReference>
<feature type="domain" description="Sushi" evidence="7">
    <location>
        <begin position="434"/>
        <end position="494"/>
    </location>
</feature>
<accession>A0A183I0Z3</accession>
<organism evidence="11">
    <name type="scientific">Onchocerca flexuosa</name>
    <dbReference type="NCBI Taxonomy" id="387005"/>
    <lineage>
        <taxon>Eukaryota</taxon>
        <taxon>Metazoa</taxon>
        <taxon>Ecdysozoa</taxon>
        <taxon>Nematoda</taxon>
        <taxon>Chromadorea</taxon>
        <taxon>Rhabditida</taxon>
        <taxon>Spirurina</taxon>
        <taxon>Spiruromorpha</taxon>
        <taxon>Filarioidea</taxon>
        <taxon>Onchocercidae</taxon>
        <taxon>Onchocerca</taxon>
    </lineage>
</organism>
<dbReference type="PANTHER" id="PTHR19325:SF558">
    <property type="entry name" value="PROTEIN LEV-9"/>
    <property type="match status" value="1"/>
</dbReference>
<evidence type="ECO:0000256" key="2">
    <source>
        <dbReference type="ARBA" id="ARBA00022737"/>
    </source>
</evidence>
<feature type="domain" description="WAP" evidence="8">
    <location>
        <begin position="20"/>
        <end position="71"/>
    </location>
</feature>
<reference evidence="11" key="1">
    <citation type="submission" date="2016-06" db="UniProtKB">
        <authorList>
            <consortium name="WormBaseParasite"/>
        </authorList>
    </citation>
    <scope>IDENTIFICATION</scope>
</reference>
<dbReference type="InterPro" id="IPR035976">
    <property type="entry name" value="Sushi/SCR/CCP_sf"/>
</dbReference>
<feature type="domain" description="Sushi" evidence="7">
    <location>
        <begin position="1313"/>
        <end position="1363"/>
    </location>
</feature>
<reference evidence="9 10" key="2">
    <citation type="submission" date="2018-11" db="EMBL/GenBank/DDBJ databases">
        <authorList>
            <consortium name="Pathogen Informatics"/>
        </authorList>
    </citation>
    <scope>NUCLEOTIDE SEQUENCE [LARGE SCALE GENOMIC DNA]</scope>
</reference>
<dbReference type="Proteomes" id="UP000267606">
    <property type="component" value="Unassembled WGS sequence"/>
</dbReference>
<feature type="disulfide bond" evidence="5">
    <location>
        <begin position="1212"/>
        <end position="1239"/>
    </location>
</feature>
<evidence type="ECO:0000313" key="9">
    <source>
        <dbReference type="EMBL" id="VDP13669.1"/>
    </source>
</evidence>
<feature type="domain" description="Sushi" evidence="7">
    <location>
        <begin position="201"/>
        <end position="258"/>
    </location>
</feature>
<dbReference type="Gene3D" id="2.10.70.10">
    <property type="entry name" value="Complement Module, domain 1"/>
    <property type="match status" value="12"/>
</dbReference>